<reference evidence="1" key="2">
    <citation type="submission" date="2021-04" db="EMBL/GenBank/DDBJ databases">
        <authorList>
            <person name="Gilroy R."/>
        </authorList>
    </citation>
    <scope>NUCLEOTIDE SEQUENCE</scope>
    <source>
        <strain evidence="1">CHK183-5548</strain>
    </source>
</reference>
<organism evidence="1 2">
    <name type="scientific">Candidatus Lachnoclostridium pullistercoris</name>
    <dbReference type="NCBI Taxonomy" id="2838632"/>
    <lineage>
        <taxon>Bacteria</taxon>
        <taxon>Bacillati</taxon>
        <taxon>Bacillota</taxon>
        <taxon>Clostridia</taxon>
        <taxon>Lachnospirales</taxon>
        <taxon>Lachnospiraceae</taxon>
    </lineage>
</organism>
<evidence type="ECO:0000313" key="2">
    <source>
        <dbReference type="Proteomes" id="UP000823883"/>
    </source>
</evidence>
<dbReference type="EMBL" id="DWWL01000084">
    <property type="protein sequence ID" value="HJC48940.1"/>
    <property type="molecule type" value="Genomic_DNA"/>
</dbReference>
<accession>A0A9D2PDT6</accession>
<name>A0A9D2PDT6_9FIRM</name>
<gene>
    <name evidence="1" type="ORF">IAA04_12900</name>
</gene>
<reference evidence="1" key="1">
    <citation type="journal article" date="2021" name="PeerJ">
        <title>Extensive microbial diversity within the chicken gut microbiome revealed by metagenomics and culture.</title>
        <authorList>
            <person name="Gilroy R."/>
            <person name="Ravi A."/>
            <person name="Getino M."/>
            <person name="Pursley I."/>
            <person name="Horton D.L."/>
            <person name="Alikhan N.F."/>
            <person name="Baker D."/>
            <person name="Gharbi K."/>
            <person name="Hall N."/>
            <person name="Watson M."/>
            <person name="Adriaenssens E.M."/>
            <person name="Foster-Nyarko E."/>
            <person name="Jarju S."/>
            <person name="Secka A."/>
            <person name="Antonio M."/>
            <person name="Oren A."/>
            <person name="Chaudhuri R.R."/>
            <person name="La Ragione R."/>
            <person name="Hildebrand F."/>
            <person name="Pallen M.J."/>
        </authorList>
    </citation>
    <scope>NUCLEOTIDE SEQUENCE</scope>
    <source>
        <strain evidence="1">CHK183-5548</strain>
    </source>
</reference>
<evidence type="ECO:0000313" key="1">
    <source>
        <dbReference type="EMBL" id="HJC48940.1"/>
    </source>
</evidence>
<protein>
    <submittedName>
        <fullName evidence="1">Uncharacterized protein</fullName>
    </submittedName>
</protein>
<dbReference type="AlphaFoldDB" id="A0A9D2PDT6"/>
<sequence length="86" mass="9993">MQGRRLLKMARKNIAEIVQPEIEKQGFKIGEIDPNGDMRKEIAGYRFDSEESFRDQLKFLLNLTLEKGIPKMNELIAKEQVNNAEK</sequence>
<dbReference type="Proteomes" id="UP000823883">
    <property type="component" value="Unassembled WGS sequence"/>
</dbReference>
<comment type="caution">
    <text evidence="1">The sequence shown here is derived from an EMBL/GenBank/DDBJ whole genome shotgun (WGS) entry which is preliminary data.</text>
</comment>
<proteinExistence type="predicted"/>